<sequence>MVLIYVKSREWMSSCSEEWSFVVDKERRGRMVTLETNTPLEKLKMMVCEDYGVDHNVVNAEFSYSLLNQRGNSLIIITDRQASNFIGYAKRDSSTTLCVTFSGAMIVSTPQDVTLADANSGISMFDKVRVPSTCTVSTPQDVALADAISGISMFDKVRVPILGLVENMSCFVCPHCNEASFIFGKEGARQMAAKKDLKLIGEIREGSDEGVRVVVSSPGSVVSKAYEDLAQNVVNGLKELRDNPENEIQMKLNVPHSS</sequence>
<dbReference type="GO" id="GO:0005739">
    <property type="term" value="C:mitochondrion"/>
    <property type="evidence" value="ECO:0007669"/>
    <property type="project" value="TreeGrafter"/>
</dbReference>
<dbReference type="Gene3D" id="3.40.50.300">
    <property type="entry name" value="P-loop containing nucleotide triphosphate hydrolases"/>
    <property type="match status" value="1"/>
</dbReference>
<dbReference type="HOGENOM" id="CLU_1079063_0_0_1"/>
<dbReference type="GO" id="GO:0016226">
    <property type="term" value="P:iron-sulfur cluster assembly"/>
    <property type="evidence" value="ECO:0007669"/>
    <property type="project" value="InterPro"/>
</dbReference>
<dbReference type="GO" id="GO:0005524">
    <property type="term" value="F:ATP binding"/>
    <property type="evidence" value="ECO:0007669"/>
    <property type="project" value="UniProtKB-KW"/>
</dbReference>
<dbReference type="PANTHER" id="PTHR42961:SF2">
    <property type="entry name" value="IRON-SULFUR PROTEIN NUBPL"/>
    <property type="match status" value="1"/>
</dbReference>
<dbReference type="Proteomes" id="UP000032141">
    <property type="component" value="Chromosome C6"/>
</dbReference>
<dbReference type="EnsemblPlants" id="Bo6g030610.1">
    <property type="protein sequence ID" value="Bo6g030610.1"/>
    <property type="gene ID" value="Bo6g030610"/>
</dbReference>
<organism evidence="3 4">
    <name type="scientific">Brassica oleracea var. oleracea</name>
    <dbReference type="NCBI Taxonomy" id="109376"/>
    <lineage>
        <taxon>Eukaryota</taxon>
        <taxon>Viridiplantae</taxon>
        <taxon>Streptophyta</taxon>
        <taxon>Embryophyta</taxon>
        <taxon>Tracheophyta</taxon>
        <taxon>Spermatophyta</taxon>
        <taxon>Magnoliopsida</taxon>
        <taxon>eudicotyledons</taxon>
        <taxon>Gunneridae</taxon>
        <taxon>Pentapetalae</taxon>
        <taxon>rosids</taxon>
        <taxon>malvids</taxon>
        <taxon>Brassicales</taxon>
        <taxon>Brassicaceae</taxon>
        <taxon>Brassiceae</taxon>
        <taxon>Brassica</taxon>
    </lineage>
</organism>
<proteinExistence type="predicted"/>
<evidence type="ECO:0000313" key="3">
    <source>
        <dbReference type="EnsemblPlants" id="Bo6g030610.1"/>
    </source>
</evidence>
<evidence type="ECO:0000313" key="4">
    <source>
        <dbReference type="Proteomes" id="UP000032141"/>
    </source>
</evidence>
<reference evidence="3" key="2">
    <citation type="submission" date="2015-03" db="UniProtKB">
        <authorList>
            <consortium name="EnsemblPlants"/>
        </authorList>
    </citation>
    <scope>IDENTIFICATION</scope>
</reference>
<dbReference type="AlphaFoldDB" id="A0A0D3CQG3"/>
<name>A0A0D3CQG3_BRAOL</name>
<dbReference type="Gramene" id="Bo6g030610.1">
    <property type="protein sequence ID" value="Bo6g030610.1"/>
    <property type="gene ID" value="Bo6g030610"/>
</dbReference>
<dbReference type="eggNOG" id="KOG3022">
    <property type="taxonomic scope" value="Eukaryota"/>
</dbReference>
<reference evidence="3 4" key="1">
    <citation type="journal article" date="2014" name="Genome Biol.">
        <title>Transcriptome and methylome profiling reveals relics of genome dominance in the mesopolyploid Brassica oleracea.</title>
        <authorList>
            <person name="Parkin I.A."/>
            <person name="Koh C."/>
            <person name="Tang H."/>
            <person name="Robinson S.J."/>
            <person name="Kagale S."/>
            <person name="Clarke W.E."/>
            <person name="Town C.D."/>
            <person name="Nixon J."/>
            <person name="Krishnakumar V."/>
            <person name="Bidwell S.L."/>
            <person name="Denoeud F."/>
            <person name="Belcram H."/>
            <person name="Links M.G."/>
            <person name="Just J."/>
            <person name="Clarke C."/>
            <person name="Bender T."/>
            <person name="Huebert T."/>
            <person name="Mason A.S."/>
            <person name="Pires J.C."/>
            <person name="Barker G."/>
            <person name="Moore J."/>
            <person name="Walley P.G."/>
            <person name="Manoli S."/>
            <person name="Batley J."/>
            <person name="Edwards D."/>
            <person name="Nelson M.N."/>
            <person name="Wang X."/>
            <person name="Paterson A.H."/>
            <person name="King G."/>
            <person name="Bancroft I."/>
            <person name="Chalhoub B."/>
            <person name="Sharpe A.G."/>
        </authorList>
    </citation>
    <scope>NUCLEOTIDE SEQUENCE</scope>
    <source>
        <strain evidence="3 4">cv. TO1000</strain>
    </source>
</reference>
<dbReference type="PANTHER" id="PTHR42961">
    <property type="entry name" value="IRON-SULFUR PROTEIN NUBPL"/>
    <property type="match status" value="1"/>
</dbReference>
<dbReference type="STRING" id="109376.A0A0D3CQG3"/>
<evidence type="ECO:0000256" key="1">
    <source>
        <dbReference type="ARBA" id="ARBA00022741"/>
    </source>
</evidence>
<dbReference type="GO" id="GO:0032981">
    <property type="term" value="P:mitochondrial respiratory chain complex I assembly"/>
    <property type="evidence" value="ECO:0007669"/>
    <property type="project" value="TreeGrafter"/>
</dbReference>
<dbReference type="InterPro" id="IPR027417">
    <property type="entry name" value="P-loop_NTPase"/>
</dbReference>
<dbReference type="InterPro" id="IPR044304">
    <property type="entry name" value="NUBPL-like"/>
</dbReference>
<keyword evidence="1" id="KW-0547">Nucleotide-binding</keyword>
<keyword evidence="4" id="KW-1185">Reference proteome</keyword>
<accession>A0A0D3CQG3</accession>
<keyword evidence="2" id="KW-0067">ATP-binding</keyword>
<evidence type="ECO:0000256" key="2">
    <source>
        <dbReference type="ARBA" id="ARBA00022840"/>
    </source>
</evidence>
<dbReference type="SUPFAM" id="SSF52540">
    <property type="entry name" value="P-loop containing nucleoside triphosphate hydrolases"/>
    <property type="match status" value="1"/>
</dbReference>
<dbReference type="InterPro" id="IPR033756">
    <property type="entry name" value="YlxH/NBP35"/>
</dbReference>
<protein>
    <submittedName>
        <fullName evidence="3">Uncharacterized protein</fullName>
    </submittedName>
</protein>
<dbReference type="GO" id="GO:0051539">
    <property type="term" value="F:4 iron, 4 sulfur cluster binding"/>
    <property type="evidence" value="ECO:0007669"/>
    <property type="project" value="TreeGrafter"/>
</dbReference>
<dbReference type="Pfam" id="PF10609">
    <property type="entry name" value="ParA"/>
    <property type="match status" value="1"/>
</dbReference>